<keyword evidence="3" id="KW-1185">Reference proteome</keyword>
<keyword evidence="1" id="KW-0732">Signal</keyword>
<protein>
    <submittedName>
        <fullName evidence="2">Uncharacterized protein</fullName>
    </submittedName>
</protein>
<dbReference type="AlphaFoldDB" id="A0A432XKP0"/>
<evidence type="ECO:0000313" key="2">
    <source>
        <dbReference type="EMBL" id="RUO49258.1"/>
    </source>
</evidence>
<dbReference type="EMBL" id="PIPU01000001">
    <property type="protein sequence ID" value="RUO49258.1"/>
    <property type="molecule type" value="Genomic_DNA"/>
</dbReference>
<dbReference type="STRING" id="519452.SAMN04488139_0486"/>
<dbReference type="RefSeq" id="WP_092837062.1">
    <property type="nucleotide sequence ID" value="NZ_FPCF01000001.1"/>
</dbReference>
<evidence type="ECO:0000256" key="1">
    <source>
        <dbReference type="SAM" id="SignalP"/>
    </source>
</evidence>
<feature type="signal peptide" evidence="1">
    <location>
        <begin position="1"/>
        <end position="22"/>
    </location>
</feature>
<name>A0A432XKP0_9GAMM</name>
<sequence>MKKTITFAVALALSSASLAAHANKLELRGSINYGYSQQADERIEFSQATYLIEVSQQANMPLVYAASSWGQYKDAIEQVTVSIKDAAGNDIIVNQPITVAAELTPLANTFYFDQGRYTDFVSWTLNGVTAAGMNSQTKLNLQGPRESFLASTAEFPRFISNPRYVNATLTSSVETAAGTSLLYLQGPVTSIQEATLDSDGDGVLDDLDSCPGTDARATVVVGSNDSGVTNSVDAAGCSIADHVKACFAEANNHGDAVSCVSHLAKELRQAGTINGRDQGQLLRSL</sequence>
<organism evidence="2 3">
    <name type="scientific">Pseudidiomarina donghaiensis</name>
    <dbReference type="NCBI Taxonomy" id="519452"/>
    <lineage>
        <taxon>Bacteria</taxon>
        <taxon>Pseudomonadati</taxon>
        <taxon>Pseudomonadota</taxon>
        <taxon>Gammaproteobacteria</taxon>
        <taxon>Alteromonadales</taxon>
        <taxon>Idiomarinaceae</taxon>
        <taxon>Pseudidiomarina</taxon>
    </lineage>
</organism>
<accession>A0A432XKP0</accession>
<dbReference type="InterPro" id="IPR028974">
    <property type="entry name" value="TSP_type-3_rpt"/>
</dbReference>
<dbReference type="OrthoDB" id="6235255at2"/>
<evidence type="ECO:0000313" key="3">
    <source>
        <dbReference type="Proteomes" id="UP000286985"/>
    </source>
</evidence>
<feature type="chain" id="PRO_5019558522" evidence="1">
    <location>
        <begin position="23"/>
        <end position="285"/>
    </location>
</feature>
<reference evidence="3" key="1">
    <citation type="journal article" date="2018" name="Front. Microbiol.">
        <title>Genome-Based Analysis Reveals the Taxonomy and Diversity of the Family Idiomarinaceae.</title>
        <authorList>
            <person name="Liu Y."/>
            <person name="Lai Q."/>
            <person name="Shao Z."/>
        </authorList>
    </citation>
    <scope>NUCLEOTIDE SEQUENCE [LARGE SCALE GENOMIC DNA]</scope>
    <source>
        <strain evidence="3">908033</strain>
    </source>
</reference>
<dbReference type="SUPFAM" id="SSF103647">
    <property type="entry name" value="TSP type-3 repeat"/>
    <property type="match status" value="1"/>
</dbReference>
<dbReference type="GO" id="GO:0005509">
    <property type="term" value="F:calcium ion binding"/>
    <property type="evidence" value="ECO:0007669"/>
    <property type="project" value="InterPro"/>
</dbReference>
<dbReference type="Proteomes" id="UP000286985">
    <property type="component" value="Unassembled WGS sequence"/>
</dbReference>
<gene>
    <name evidence="2" type="ORF">CWE24_01755</name>
</gene>
<comment type="caution">
    <text evidence="2">The sequence shown here is derived from an EMBL/GenBank/DDBJ whole genome shotgun (WGS) entry which is preliminary data.</text>
</comment>
<proteinExistence type="predicted"/>